<dbReference type="PANTHER" id="PTHR43280">
    <property type="entry name" value="ARAC-FAMILY TRANSCRIPTIONAL REGULATOR"/>
    <property type="match status" value="1"/>
</dbReference>
<keyword evidence="2" id="KW-0238">DNA-binding</keyword>
<dbReference type="eggNOG" id="COG2207">
    <property type="taxonomic scope" value="Bacteria"/>
</dbReference>
<dbReference type="AlphaFoldDB" id="A0A133PSX5"/>
<dbReference type="OrthoDB" id="1372329at2"/>
<sequence length="299" mass="33982">MQKKPESLTFERFSELITGANRDNSPSIYLSKDLSVVTESLLMARVMLGKNLLIQLQDYRCGYVVSGRLRVRINLLERELRAGMLVFITPGSIVQPQSASDDFAFCGMAVSSELVHFAFNNRLPSLFNEQTLDGQLPISTTEADILLRLLGVLKDVAARQQPYHPSTLNLVAAILNLFDGFFAPHLSAQSREKSNDRNIFDRFIYLVNNHCKSEHQMKFYADRMCLTERNLGTVVKKASGVTAKEWIDRAIVTTAKLMLRHDNLTAVEIADRLHFPNASFFSKYFKRLTGLTPLEYRRK</sequence>
<evidence type="ECO:0000256" key="3">
    <source>
        <dbReference type="ARBA" id="ARBA00023163"/>
    </source>
</evidence>
<dbReference type="RefSeq" id="WP_060941450.1">
    <property type="nucleotide sequence ID" value="NZ_KQ957345.1"/>
</dbReference>
<proteinExistence type="predicted"/>
<keyword evidence="3" id="KW-0804">Transcription</keyword>
<name>A0A133PSX5_9BACT</name>
<dbReference type="EMBL" id="LRQG01000263">
    <property type="protein sequence ID" value="KXA31971.1"/>
    <property type="molecule type" value="Genomic_DNA"/>
</dbReference>
<comment type="caution">
    <text evidence="5">The sequence shown here is derived from an EMBL/GenBank/DDBJ whole genome shotgun (WGS) entry which is preliminary data.</text>
</comment>
<dbReference type="STRING" id="28128.HMPREF3226_02822"/>
<gene>
    <name evidence="5" type="ORF">HMPREF3226_02822</name>
</gene>
<organism evidence="5 6">
    <name type="scientific">Prevotella corporis</name>
    <dbReference type="NCBI Taxonomy" id="28128"/>
    <lineage>
        <taxon>Bacteria</taxon>
        <taxon>Pseudomonadati</taxon>
        <taxon>Bacteroidota</taxon>
        <taxon>Bacteroidia</taxon>
        <taxon>Bacteroidales</taxon>
        <taxon>Prevotellaceae</taxon>
        <taxon>Prevotella</taxon>
    </lineage>
</organism>
<evidence type="ECO:0000313" key="6">
    <source>
        <dbReference type="Proteomes" id="UP000070533"/>
    </source>
</evidence>
<reference evidence="6" key="1">
    <citation type="submission" date="2016-01" db="EMBL/GenBank/DDBJ databases">
        <authorList>
            <person name="Mitreva M."/>
            <person name="Pepin K.H."/>
            <person name="Mihindukulasuriya K.A."/>
            <person name="Fulton R."/>
            <person name="Fronick C."/>
            <person name="O'Laughlin M."/>
            <person name="Miner T."/>
            <person name="Herter B."/>
            <person name="Rosa B.A."/>
            <person name="Cordes M."/>
            <person name="Tomlinson C."/>
            <person name="Wollam A."/>
            <person name="Palsikar V.B."/>
            <person name="Mardis E.R."/>
            <person name="Wilson R.K."/>
        </authorList>
    </citation>
    <scope>NUCLEOTIDE SEQUENCE [LARGE SCALE GENOMIC DNA]</scope>
    <source>
        <strain evidence="6">MJR7716</strain>
    </source>
</reference>
<evidence type="ECO:0000259" key="4">
    <source>
        <dbReference type="PROSITE" id="PS01124"/>
    </source>
</evidence>
<dbReference type="GO" id="GO:0043565">
    <property type="term" value="F:sequence-specific DNA binding"/>
    <property type="evidence" value="ECO:0007669"/>
    <property type="project" value="InterPro"/>
</dbReference>
<evidence type="ECO:0000256" key="2">
    <source>
        <dbReference type="ARBA" id="ARBA00023125"/>
    </source>
</evidence>
<dbReference type="InterPro" id="IPR009057">
    <property type="entry name" value="Homeodomain-like_sf"/>
</dbReference>
<keyword evidence="6" id="KW-1185">Reference proteome</keyword>
<dbReference type="SMART" id="SM00342">
    <property type="entry name" value="HTH_ARAC"/>
    <property type="match status" value="1"/>
</dbReference>
<dbReference type="Pfam" id="PF12833">
    <property type="entry name" value="HTH_18"/>
    <property type="match status" value="1"/>
</dbReference>
<evidence type="ECO:0000256" key="1">
    <source>
        <dbReference type="ARBA" id="ARBA00023015"/>
    </source>
</evidence>
<dbReference type="SUPFAM" id="SSF46689">
    <property type="entry name" value="Homeodomain-like"/>
    <property type="match status" value="1"/>
</dbReference>
<protein>
    <submittedName>
        <fullName evidence="5">Transcriptional regulator, AraC family</fullName>
    </submittedName>
</protein>
<dbReference type="PATRIC" id="fig|28128.5.peg.2908"/>
<dbReference type="InterPro" id="IPR014710">
    <property type="entry name" value="RmlC-like_jellyroll"/>
</dbReference>
<dbReference type="SUPFAM" id="SSF51182">
    <property type="entry name" value="RmlC-like cupins"/>
    <property type="match status" value="1"/>
</dbReference>
<dbReference type="GO" id="GO:0003700">
    <property type="term" value="F:DNA-binding transcription factor activity"/>
    <property type="evidence" value="ECO:0007669"/>
    <property type="project" value="InterPro"/>
</dbReference>
<dbReference type="Proteomes" id="UP000070533">
    <property type="component" value="Unassembled WGS sequence"/>
</dbReference>
<dbReference type="InterPro" id="IPR011051">
    <property type="entry name" value="RmlC_Cupin_sf"/>
</dbReference>
<evidence type="ECO:0000313" key="5">
    <source>
        <dbReference type="EMBL" id="KXA31971.1"/>
    </source>
</evidence>
<accession>A0A133PSX5</accession>
<feature type="domain" description="HTH araC/xylS-type" evidence="4">
    <location>
        <begin position="201"/>
        <end position="299"/>
    </location>
</feature>
<dbReference type="PROSITE" id="PS01124">
    <property type="entry name" value="HTH_ARAC_FAMILY_2"/>
    <property type="match status" value="1"/>
</dbReference>
<dbReference type="PANTHER" id="PTHR43280:SF32">
    <property type="entry name" value="TRANSCRIPTIONAL REGULATORY PROTEIN"/>
    <property type="match status" value="1"/>
</dbReference>
<dbReference type="Gene3D" id="1.10.10.60">
    <property type="entry name" value="Homeodomain-like"/>
    <property type="match status" value="1"/>
</dbReference>
<dbReference type="InterPro" id="IPR018060">
    <property type="entry name" value="HTH_AraC"/>
</dbReference>
<keyword evidence="1" id="KW-0805">Transcription regulation</keyword>
<dbReference type="Gene3D" id="2.60.120.10">
    <property type="entry name" value="Jelly Rolls"/>
    <property type="match status" value="1"/>
</dbReference>